<feature type="region of interest" description="Disordered" evidence="1">
    <location>
        <begin position="628"/>
        <end position="861"/>
    </location>
</feature>
<evidence type="ECO:0000313" key="2">
    <source>
        <dbReference type="EMBL" id="EEB14952.1"/>
    </source>
</evidence>
<feature type="compositionally biased region" description="Basic residues" evidence="1">
    <location>
        <begin position="755"/>
        <end position="764"/>
    </location>
</feature>
<dbReference type="OrthoDB" id="8189007at2759"/>
<reference evidence="2" key="2">
    <citation type="submission" date="2007-04" db="EMBL/GenBank/DDBJ databases">
        <title>The genome of the human body louse.</title>
        <authorList>
            <consortium name="The Human Body Louse Genome Consortium"/>
            <person name="Kirkness E."/>
            <person name="Walenz B."/>
            <person name="Hass B."/>
            <person name="Bruggner R."/>
            <person name="Strausberg R."/>
        </authorList>
    </citation>
    <scope>NUCLEOTIDE SEQUENCE</scope>
    <source>
        <strain evidence="2">USDA</strain>
    </source>
</reference>
<feature type="compositionally biased region" description="Basic and acidic residues" evidence="1">
    <location>
        <begin position="555"/>
        <end position="579"/>
    </location>
</feature>
<organism>
    <name type="scientific">Pediculus humanus subsp. corporis</name>
    <name type="common">Body louse</name>
    <dbReference type="NCBI Taxonomy" id="121224"/>
    <lineage>
        <taxon>Eukaryota</taxon>
        <taxon>Metazoa</taxon>
        <taxon>Ecdysozoa</taxon>
        <taxon>Arthropoda</taxon>
        <taxon>Hexapoda</taxon>
        <taxon>Insecta</taxon>
        <taxon>Pterygota</taxon>
        <taxon>Neoptera</taxon>
        <taxon>Paraneoptera</taxon>
        <taxon>Psocodea</taxon>
        <taxon>Troctomorpha</taxon>
        <taxon>Phthiraptera</taxon>
        <taxon>Anoplura</taxon>
        <taxon>Pediculidae</taxon>
        <taxon>Pediculus</taxon>
    </lineage>
</organism>
<evidence type="ECO:0000313" key="3">
    <source>
        <dbReference type="EnsemblMetazoa" id="PHUM335470-PA"/>
    </source>
</evidence>
<dbReference type="FunCoup" id="E0VNJ6">
    <property type="interactions" value="93"/>
</dbReference>
<dbReference type="GeneID" id="8231773"/>
<feature type="region of interest" description="Disordered" evidence="1">
    <location>
        <begin position="537"/>
        <end position="595"/>
    </location>
</feature>
<feature type="compositionally biased region" description="Basic and acidic residues" evidence="1">
    <location>
        <begin position="666"/>
        <end position="688"/>
    </location>
</feature>
<dbReference type="EMBL" id="AAZO01003904">
    <property type="status" value="NOT_ANNOTATED_CDS"/>
    <property type="molecule type" value="Genomic_DNA"/>
</dbReference>
<gene>
    <name evidence="3" type="primary">8231773</name>
    <name evidence="2" type="ORF">Phum_PHUM335470</name>
</gene>
<feature type="compositionally biased region" description="Acidic residues" evidence="1">
    <location>
        <begin position="539"/>
        <end position="554"/>
    </location>
</feature>
<evidence type="ECO:0000256" key="1">
    <source>
        <dbReference type="SAM" id="MobiDB-lite"/>
    </source>
</evidence>
<dbReference type="GO" id="GO:0005634">
    <property type="term" value="C:nucleus"/>
    <property type="evidence" value="ECO:0007669"/>
    <property type="project" value="TreeGrafter"/>
</dbReference>
<dbReference type="eggNOG" id="ENOG502QQE7">
    <property type="taxonomic scope" value="Eukaryota"/>
</dbReference>
<dbReference type="PANTHER" id="PTHR34105">
    <property type="entry name" value="PROLINE-, GLUTAMIC ACID- AND LEUCINE-RICH PROTEIN 1"/>
    <property type="match status" value="1"/>
</dbReference>
<dbReference type="EnsemblMetazoa" id="PHUM335470-RA">
    <property type="protein sequence ID" value="PHUM335470-PA"/>
    <property type="gene ID" value="PHUM335470"/>
</dbReference>
<protein>
    <recommendedName>
        <fullName evidence="5">Pre-rRNA-processing protein RIX1 N-terminal domain-containing protein</fullName>
    </recommendedName>
</protein>
<reference evidence="2" key="1">
    <citation type="submission" date="2007-04" db="EMBL/GenBank/DDBJ databases">
        <title>Annotation of Pediculus humanus corporis strain USDA.</title>
        <authorList>
            <person name="Kirkness E."/>
            <person name="Hannick L."/>
            <person name="Hass B."/>
            <person name="Bruggner R."/>
            <person name="Lawson D."/>
            <person name="Bidwell S."/>
            <person name="Joardar V."/>
            <person name="Caler E."/>
            <person name="Walenz B."/>
            <person name="Inman J."/>
            <person name="Schobel S."/>
            <person name="Galinsky K."/>
            <person name="Amedeo P."/>
            <person name="Strausberg R."/>
        </authorList>
    </citation>
    <scope>NUCLEOTIDE SEQUENCE</scope>
    <source>
        <strain evidence="2">USDA</strain>
    </source>
</reference>
<feature type="compositionally biased region" description="Polar residues" evidence="1">
    <location>
        <begin position="647"/>
        <end position="664"/>
    </location>
</feature>
<evidence type="ECO:0000313" key="4">
    <source>
        <dbReference type="Proteomes" id="UP000009046"/>
    </source>
</evidence>
<dbReference type="AlphaFoldDB" id="E0VNJ6"/>
<dbReference type="STRING" id="121224.E0VNJ6"/>
<evidence type="ECO:0008006" key="5">
    <source>
        <dbReference type="Google" id="ProtNLM"/>
    </source>
</evidence>
<accession>E0VNJ6</accession>
<dbReference type="OMA" id="RVISLWC"/>
<dbReference type="KEGG" id="phu:Phum_PHUM335470"/>
<dbReference type="RefSeq" id="XP_002427690.1">
    <property type="nucleotide sequence ID" value="XM_002427645.1"/>
</dbReference>
<dbReference type="InParanoid" id="E0VNJ6"/>
<dbReference type="InterPro" id="IPR016024">
    <property type="entry name" value="ARM-type_fold"/>
</dbReference>
<dbReference type="VEuPathDB" id="VectorBase:PHUM335470"/>
<feature type="compositionally biased region" description="Basic and acidic residues" evidence="1">
    <location>
        <begin position="815"/>
        <end position="824"/>
    </location>
</feature>
<name>E0VNJ6_PEDHC</name>
<keyword evidence="4" id="KW-1185">Reference proteome</keyword>
<feature type="compositionally biased region" description="Low complexity" evidence="1">
    <location>
        <begin position="702"/>
        <end position="716"/>
    </location>
</feature>
<sequence length="892" mass="100843">MNDNNSIDSDIKLINSHLNSSSTRLSGLQSLIDYLPNCSDDNFSEYCVSWMQNCCKTDSSSENANYVVDLLSTLLKTSYRFPELNKSVSFFISNRFFDHFFKHFSDLPNGWNCAKICFLYYRGPCGSSQISGDVSDCLALLPSLGGGGNDGINYQNNWKNQFTSNIYICHSILNDLFVDIEELQTYDTKKFEYACENKHPSFQYLSNLLYNHCKVLNSMLLCSYPTLKSIPTDHILELVCRGLAVNPSVLGKNETTSIISLKNVLPEIHDALLNLLNSLITTCRNLLLPYSYLIYKLIKQTLEWTQTNFLTLNESIFNSLRISAYDVLCNWLVATKCGSSIDKISNLIISQIIKDIECKKNSITLKGKKSKQKYPDKKKKINLKVEIFEDGSLCYAALKALQYFLKFCGVLLKPEDQKFLQETILKLLINIQNSSFVEVLPPYYLPYCRKELYSVLLELVVQPSPKWPPPIHHAVRLFKNGQNDDCLEIVAFCSSALNSITAVIHQQYSNGLIFISEENNRKKQNNNKVINLMAKDVDGGVENESENGNDEEVEIERGDNCEEVQEREKEKEDRSRVPENVDETIPGEECDLDDDQREKFQEIGCGKEPLENNGDVIEIEGNNENVCLQPELKESPRKLPLVMPQGEENSTTSEIEDGTNNTNKSLHREKDSPNKELMDENGEEEPKTKKMKISQFGDLNVSSSNSSSRSQSSSKLSEPENVSVDEEDDIIICEVVNKRSPELPAENEQSLRQSEKRKSKRRIREKSASDDSNSEKSVTPGPVDTSYENCKTGDSKKRYFLRSKTGQSSSEEPEELLKKAESLESLKNTPFKDGGGKSTPSSSGGLSVSRRPRTRALSKLKLDENESEIKTIKLCGDDDEDIIESFNESLVE</sequence>
<dbReference type="EMBL" id="DS235339">
    <property type="protein sequence ID" value="EEB14952.1"/>
    <property type="molecule type" value="Genomic_DNA"/>
</dbReference>
<dbReference type="CTD" id="8231773"/>
<proteinExistence type="predicted"/>
<feature type="compositionally biased region" description="Low complexity" evidence="1">
    <location>
        <begin position="838"/>
        <end position="849"/>
    </location>
</feature>
<feature type="compositionally biased region" description="Acidic residues" evidence="1">
    <location>
        <begin position="580"/>
        <end position="595"/>
    </location>
</feature>
<dbReference type="GO" id="GO:0006364">
    <property type="term" value="P:rRNA processing"/>
    <property type="evidence" value="ECO:0007669"/>
    <property type="project" value="TreeGrafter"/>
</dbReference>
<dbReference type="PANTHER" id="PTHR34105:SF1">
    <property type="entry name" value="PROLINE-, GLUTAMIC ACID- AND LEUCINE-RICH PROTEIN 1"/>
    <property type="match status" value="1"/>
</dbReference>
<dbReference type="Proteomes" id="UP000009046">
    <property type="component" value="Unassembled WGS sequence"/>
</dbReference>
<reference evidence="3" key="3">
    <citation type="submission" date="2021-02" db="UniProtKB">
        <authorList>
            <consortium name="EnsemblMetazoa"/>
        </authorList>
    </citation>
    <scope>IDENTIFICATION</scope>
    <source>
        <strain evidence="3">USDA</strain>
    </source>
</reference>
<dbReference type="HOGENOM" id="CLU_323979_0_0_1"/>
<dbReference type="SUPFAM" id="SSF48371">
    <property type="entry name" value="ARM repeat"/>
    <property type="match status" value="1"/>
</dbReference>